<name>A0A4U5M5J2_STECR</name>
<reference evidence="2 3" key="2">
    <citation type="journal article" date="2019" name="G3 (Bethesda)">
        <title>Hybrid Assembly of the Genome of the Entomopathogenic Nematode Steinernema carpocapsae Identifies the X-Chromosome.</title>
        <authorList>
            <person name="Serra L."/>
            <person name="Macchietto M."/>
            <person name="Macias-Munoz A."/>
            <person name="McGill C.J."/>
            <person name="Rodriguez I.M."/>
            <person name="Rodriguez B."/>
            <person name="Murad R."/>
            <person name="Mortazavi A."/>
        </authorList>
    </citation>
    <scope>NUCLEOTIDE SEQUENCE [LARGE SCALE GENOMIC DNA]</scope>
    <source>
        <strain evidence="2 3">ALL</strain>
    </source>
</reference>
<comment type="caution">
    <text evidence="2">The sequence shown here is derived from an EMBL/GenBank/DDBJ whole genome shotgun (WGS) entry which is preliminary data.</text>
</comment>
<gene>
    <name evidence="2" type="ORF">L596_024712</name>
</gene>
<evidence type="ECO:0000256" key="1">
    <source>
        <dbReference type="SAM" id="MobiDB-lite"/>
    </source>
</evidence>
<protein>
    <submittedName>
        <fullName evidence="2">Uncharacterized protein</fullName>
    </submittedName>
</protein>
<evidence type="ECO:0000313" key="3">
    <source>
        <dbReference type="Proteomes" id="UP000298663"/>
    </source>
</evidence>
<dbReference type="AlphaFoldDB" id="A0A4U5M5J2"/>
<sequence>MRRKPQRGSFTEANEETIGGRRAPSFIASADRLMTQEATVALRDVNGGRATEWRLHRSEENIARDKNRCGGDCE</sequence>
<keyword evidence="3" id="KW-1185">Reference proteome</keyword>
<proteinExistence type="predicted"/>
<dbReference type="Proteomes" id="UP000298663">
    <property type="component" value="Unassembled WGS sequence"/>
</dbReference>
<evidence type="ECO:0000313" key="2">
    <source>
        <dbReference type="EMBL" id="TKR64129.1"/>
    </source>
</evidence>
<feature type="region of interest" description="Disordered" evidence="1">
    <location>
        <begin position="1"/>
        <end position="22"/>
    </location>
</feature>
<accession>A0A4U5M5J2</accession>
<organism evidence="2 3">
    <name type="scientific">Steinernema carpocapsae</name>
    <name type="common">Entomopathogenic nematode</name>
    <dbReference type="NCBI Taxonomy" id="34508"/>
    <lineage>
        <taxon>Eukaryota</taxon>
        <taxon>Metazoa</taxon>
        <taxon>Ecdysozoa</taxon>
        <taxon>Nematoda</taxon>
        <taxon>Chromadorea</taxon>
        <taxon>Rhabditida</taxon>
        <taxon>Tylenchina</taxon>
        <taxon>Panagrolaimomorpha</taxon>
        <taxon>Strongyloidoidea</taxon>
        <taxon>Steinernematidae</taxon>
        <taxon>Steinernema</taxon>
    </lineage>
</organism>
<reference evidence="2 3" key="1">
    <citation type="journal article" date="2015" name="Genome Biol.">
        <title>Comparative genomics of Steinernema reveals deeply conserved gene regulatory networks.</title>
        <authorList>
            <person name="Dillman A.R."/>
            <person name="Macchietto M."/>
            <person name="Porter C.F."/>
            <person name="Rogers A."/>
            <person name="Williams B."/>
            <person name="Antoshechkin I."/>
            <person name="Lee M.M."/>
            <person name="Goodwin Z."/>
            <person name="Lu X."/>
            <person name="Lewis E.E."/>
            <person name="Goodrich-Blair H."/>
            <person name="Stock S.P."/>
            <person name="Adams B.J."/>
            <person name="Sternberg P.W."/>
            <person name="Mortazavi A."/>
        </authorList>
    </citation>
    <scope>NUCLEOTIDE SEQUENCE [LARGE SCALE GENOMIC DNA]</scope>
    <source>
        <strain evidence="2 3">ALL</strain>
    </source>
</reference>
<dbReference type="EMBL" id="AZBU02000009">
    <property type="protein sequence ID" value="TKR64129.1"/>
    <property type="molecule type" value="Genomic_DNA"/>
</dbReference>